<proteinExistence type="predicted"/>
<evidence type="ECO:0000313" key="1">
    <source>
        <dbReference type="EMBL" id="JAH15584.1"/>
    </source>
</evidence>
<accession>A0A0E9QFL3</accession>
<organism evidence="1">
    <name type="scientific">Anguilla anguilla</name>
    <name type="common">European freshwater eel</name>
    <name type="synonym">Muraena anguilla</name>
    <dbReference type="NCBI Taxonomy" id="7936"/>
    <lineage>
        <taxon>Eukaryota</taxon>
        <taxon>Metazoa</taxon>
        <taxon>Chordata</taxon>
        <taxon>Craniata</taxon>
        <taxon>Vertebrata</taxon>
        <taxon>Euteleostomi</taxon>
        <taxon>Actinopterygii</taxon>
        <taxon>Neopterygii</taxon>
        <taxon>Teleostei</taxon>
        <taxon>Anguilliformes</taxon>
        <taxon>Anguillidae</taxon>
        <taxon>Anguilla</taxon>
    </lineage>
</organism>
<reference evidence="1" key="1">
    <citation type="submission" date="2014-11" db="EMBL/GenBank/DDBJ databases">
        <authorList>
            <person name="Amaro Gonzalez C."/>
        </authorList>
    </citation>
    <scope>NUCLEOTIDE SEQUENCE</scope>
</reference>
<name>A0A0E9QFL3_ANGAN</name>
<sequence length="15" mass="1590">MPISSPQLCLDGIES</sequence>
<protein>
    <submittedName>
        <fullName evidence="1">Uncharacterized protein</fullName>
    </submittedName>
</protein>
<reference evidence="1" key="2">
    <citation type="journal article" date="2015" name="Fish Shellfish Immunol.">
        <title>Early steps in the European eel (Anguilla anguilla)-Vibrio vulnificus interaction in the gills: Role of the RtxA13 toxin.</title>
        <authorList>
            <person name="Callol A."/>
            <person name="Pajuelo D."/>
            <person name="Ebbesson L."/>
            <person name="Teles M."/>
            <person name="MacKenzie S."/>
            <person name="Amaro C."/>
        </authorList>
    </citation>
    <scope>NUCLEOTIDE SEQUENCE</scope>
</reference>
<dbReference type="EMBL" id="GBXM01092993">
    <property type="protein sequence ID" value="JAH15584.1"/>
    <property type="molecule type" value="Transcribed_RNA"/>
</dbReference>